<dbReference type="InterPro" id="IPR056490">
    <property type="entry name" value="Rcc01698_C"/>
</dbReference>
<evidence type="ECO:0000259" key="1">
    <source>
        <dbReference type="Pfam" id="PF13547"/>
    </source>
</evidence>
<dbReference type="InterPro" id="IPR017853">
    <property type="entry name" value="GH"/>
</dbReference>
<accession>A0AAX3LSQ1</accession>
<dbReference type="EMBL" id="CP116423">
    <property type="protein sequence ID" value="WCE71751.1"/>
    <property type="molecule type" value="Genomic_DNA"/>
</dbReference>
<dbReference type="Gene3D" id="3.20.20.80">
    <property type="entry name" value="Glycosidases"/>
    <property type="match status" value="1"/>
</dbReference>
<evidence type="ECO:0000259" key="2">
    <source>
        <dbReference type="Pfam" id="PF13550"/>
    </source>
</evidence>
<organism evidence="4 5">
    <name type="scientific">Sulfitobacter faviae</name>
    <dbReference type="NCBI Taxonomy" id="1775881"/>
    <lineage>
        <taxon>Bacteria</taxon>
        <taxon>Pseudomonadati</taxon>
        <taxon>Pseudomonadota</taxon>
        <taxon>Alphaproteobacteria</taxon>
        <taxon>Rhodobacterales</taxon>
        <taxon>Roseobacteraceae</taxon>
        <taxon>Sulfitobacter</taxon>
    </lineage>
</organism>
<dbReference type="Pfam" id="PF13550">
    <property type="entry name" value="Phage-tail_3"/>
    <property type="match status" value="1"/>
</dbReference>
<dbReference type="CDD" id="cd19607">
    <property type="entry name" value="GTA_TIM-barrel-like"/>
    <property type="match status" value="1"/>
</dbReference>
<evidence type="ECO:0000313" key="5">
    <source>
        <dbReference type="Proteomes" id="UP001210770"/>
    </source>
</evidence>
<evidence type="ECO:0000259" key="3">
    <source>
        <dbReference type="Pfam" id="PF23666"/>
    </source>
</evidence>
<dbReference type="RefSeq" id="WP_271689895.1">
    <property type="nucleotide sequence ID" value="NZ_CP116423.1"/>
</dbReference>
<sequence length="1309" mass="141863">MATIVLSAAGAAVGGSIGGTLAGLSSVAVGRAVGASLGRLLDQRLLGQGGEAVETGKVDRFRLTGSGEGAAIPQLYGRMRLAGHVIWASQFQEVTEVSGGGKGGPPTPKTTEYSYTVSLAIALCEGEITSLGRIWADGEEIAPDDLNMRVYRGAADQQPDPTIAAIEGADRVPAYRGTAYVVLEDLSLAQFGNRVPQFSFEALRPEQPQAPGWEHAPAYGVQGVALIPGTGEYALATTPVHYTDGPGSRWSANVNSPAAKTDFAVSLESLTEELPRLEAASLVVSWFGGDLRCGDCRLRPKVEDPDIDGENMPWRVSGVTRGTAEVITQQEARPIYGGTPADAAVIEAIHALKAAGKAVMFYPFILMDQIEGNGLPDPYSDSEDQPRLPWRGRITLSVSPGRPGSPDGTAAAEAEVAAFFGTVTAADFAVGEGSVIYNGPEEWTLSRFILHYAALCAAAGGVEAFCISSEMRGLTQIRAAGNSFPAVAGLRAMAGEVRALLGPEVKISYAADCSEYFGYHPQDGSGDVFFHLDPLWADPQIDFIGIDNYMPLSDWRDEEGHLDGEDWPAIYDVGYLKSNIEGGEGYDWYYHSPDARDAQIRTPISDGAHDEPWVYRYKDLRQWWESPHHPRIGGQRQAAPTEWQPMSKPIWFTEYGCAAIDKGANQPNKFLDLKSSESALPHYSTGARDDLMQMQYLRAISDYWRDPAHNPISEEYGAPMLDMTRAFVWAWDTRPFPFFPNNVDLWSDGENYSRGHWLNGRASARSLASVVGEICRRAGVVHFDTSALFGYVRGYTVAEVGEARAALQPLMLRYGFDAIERDGVLQFRMRDGADALPLDPDHLAVHPDLSGLTEQLREAEAEVSGRVRLRFIQADGDFDAIAEEAVLADEATHAVTGTELNMALTRGEGRQVAERWLTEARVARETLRLALPPSRMAVGAGDVIELPGDGAEGPGRYRIDRVEQAGSLLIDAVRIEPEVYDPAPLDEELAALRPFVPPLPVLPQFMDLPLLRGDEVPHAPHLAVTATPWPGSVAVYRSAVDSDYALNAIVANRSIMGVTQTPLHAARSGLIDAGPVLEVKLTSGSLQSVSREALLNGANLAAIGDGSADRWELFQFEEAQLVAPMTYWLTGRLRGQAGSDGLMPEVWPAGSRFVLMNGTPQQLELSPHLRRVAQHYRIGPARRPVDDSSYLHQVHAFDGNGLRPYSPCHLRAEAGASGDITLSWIRRTRIDGDAWEGPEVPLGEESERYLLRVYEGNEQRREVLLDTPRWTYSTAARAADGVSGAFDVRVAQISATYGAGPATVLTIPG</sequence>
<dbReference type="Proteomes" id="UP001210770">
    <property type="component" value="Chromosome"/>
</dbReference>
<protein>
    <submittedName>
        <fullName evidence="4">Glycoside hydrolase/phage tail family protein</fullName>
    </submittedName>
</protein>
<feature type="domain" description="GTA TIM-barrel-like" evidence="1">
    <location>
        <begin position="443"/>
        <end position="740"/>
    </location>
</feature>
<reference evidence="4" key="1">
    <citation type="submission" date="2023-01" db="EMBL/GenBank/DDBJ databases">
        <title>Comparative genomic analysis of cold water coral derived Sulfitobacter faviae: insights into their metabolism and habitat adaptation.</title>
        <authorList>
            <person name="Guo Y."/>
            <person name="Lin S."/>
            <person name="Huang Z."/>
            <person name="Tang K."/>
            <person name="Wang X."/>
        </authorList>
    </citation>
    <scope>NUCLEOTIDE SEQUENCE</scope>
    <source>
        <strain evidence="4">SCSIO W_1865</strain>
    </source>
</reference>
<evidence type="ECO:0000313" key="4">
    <source>
        <dbReference type="EMBL" id="WCE71751.1"/>
    </source>
</evidence>
<feature type="domain" description="Rcc01698-like C-terminal" evidence="3">
    <location>
        <begin position="1055"/>
        <end position="1154"/>
    </location>
</feature>
<dbReference type="GO" id="GO:0016787">
    <property type="term" value="F:hydrolase activity"/>
    <property type="evidence" value="ECO:0007669"/>
    <property type="project" value="UniProtKB-KW"/>
</dbReference>
<dbReference type="Pfam" id="PF13547">
    <property type="entry name" value="GTA_TIM"/>
    <property type="match status" value="1"/>
</dbReference>
<dbReference type="InterPro" id="IPR025195">
    <property type="entry name" value="GTA_TIM_dom"/>
</dbReference>
<name>A0AAX3LSQ1_9RHOB</name>
<dbReference type="SUPFAM" id="SSF51445">
    <property type="entry name" value="(Trans)glycosidases"/>
    <property type="match status" value="1"/>
</dbReference>
<keyword evidence="4" id="KW-0378">Hydrolase</keyword>
<dbReference type="Pfam" id="PF23666">
    <property type="entry name" value="Rcc01698_C"/>
    <property type="match status" value="1"/>
</dbReference>
<gene>
    <name evidence="4" type="ORF">PL336_07950</name>
</gene>
<feature type="domain" description="Tip attachment protein J" evidence="2">
    <location>
        <begin position="801"/>
        <end position="963"/>
    </location>
</feature>
<dbReference type="InterPro" id="IPR032876">
    <property type="entry name" value="J_dom"/>
</dbReference>
<proteinExistence type="predicted"/>